<dbReference type="Proteomes" id="UP000008783">
    <property type="component" value="Unassembled WGS sequence"/>
</dbReference>
<proteinExistence type="predicted"/>
<dbReference type="RefSeq" id="XP_003330325.2">
    <property type="nucleotide sequence ID" value="XM_003330277.2"/>
</dbReference>
<accession>E3KNN1</accession>
<sequence>MRASELKAKTPTLGANDFQIHGDENLLSTLKRFKTIFLLDDSASMASNGHWEKAHNSNTHFKNIKGASSLLRKFKTIQPTGDSTPTETKVEGILRPYIEILEMQKSRNQLLPKPLNLVIITDGIPDDIDSFISIISHVSSKLDAGHFPLNQVGIQFVQIGDEKRVSRVLKILDNHLQKRYGVSRDMIDTTQFSGITEKAFIVKCLLGGINRRVDRMQVPSS</sequence>
<evidence type="ECO:0008006" key="3">
    <source>
        <dbReference type="Google" id="ProtNLM"/>
    </source>
</evidence>
<dbReference type="STRING" id="418459.E3KNN1"/>
<evidence type="ECO:0000313" key="1">
    <source>
        <dbReference type="EMBL" id="EFP85906.2"/>
    </source>
</evidence>
<dbReference type="EMBL" id="DS178297">
    <property type="protein sequence ID" value="EFP85906.2"/>
    <property type="molecule type" value="Genomic_DNA"/>
</dbReference>
<dbReference type="KEGG" id="pgr:PGTG_11662"/>
<name>E3KNN1_PUCGT</name>
<dbReference type="PANTHER" id="PTHR34706:SF1">
    <property type="entry name" value="VWFA DOMAIN-CONTAINING PROTEIN"/>
    <property type="match status" value="1"/>
</dbReference>
<evidence type="ECO:0000313" key="2">
    <source>
        <dbReference type="Proteomes" id="UP000008783"/>
    </source>
</evidence>
<dbReference type="SUPFAM" id="SSF53300">
    <property type="entry name" value="vWA-like"/>
    <property type="match status" value="1"/>
</dbReference>
<dbReference type="HOGENOM" id="CLU_040578_0_1_1"/>
<dbReference type="AlphaFoldDB" id="E3KNN1"/>
<reference evidence="2" key="2">
    <citation type="journal article" date="2011" name="Proc. Natl. Acad. Sci. U.S.A.">
        <title>Obligate biotrophy features unraveled by the genomic analysis of rust fungi.</title>
        <authorList>
            <person name="Duplessis S."/>
            <person name="Cuomo C.A."/>
            <person name="Lin Y.-C."/>
            <person name="Aerts A."/>
            <person name="Tisserant E."/>
            <person name="Veneault-Fourrey C."/>
            <person name="Joly D.L."/>
            <person name="Hacquard S."/>
            <person name="Amselem J."/>
            <person name="Cantarel B.L."/>
            <person name="Chiu R."/>
            <person name="Coutinho P.M."/>
            <person name="Feau N."/>
            <person name="Field M."/>
            <person name="Frey P."/>
            <person name="Gelhaye E."/>
            <person name="Goldberg J."/>
            <person name="Grabherr M.G."/>
            <person name="Kodira C.D."/>
            <person name="Kohler A."/>
            <person name="Kuees U."/>
            <person name="Lindquist E.A."/>
            <person name="Lucas S.M."/>
            <person name="Mago R."/>
            <person name="Mauceli E."/>
            <person name="Morin E."/>
            <person name="Murat C."/>
            <person name="Pangilinan J.L."/>
            <person name="Park R."/>
            <person name="Pearson M."/>
            <person name="Quesneville H."/>
            <person name="Rouhier N."/>
            <person name="Sakthikumar S."/>
            <person name="Salamov A.A."/>
            <person name="Schmutz J."/>
            <person name="Selles B."/>
            <person name="Shapiro H."/>
            <person name="Tanguay P."/>
            <person name="Tuskan G.A."/>
            <person name="Henrissat B."/>
            <person name="Van de Peer Y."/>
            <person name="Rouze P."/>
            <person name="Ellis J.G."/>
            <person name="Dodds P.N."/>
            <person name="Schein J.E."/>
            <person name="Zhong S."/>
            <person name="Hamelin R.C."/>
            <person name="Grigoriev I.V."/>
            <person name="Szabo L.J."/>
            <person name="Martin F."/>
        </authorList>
    </citation>
    <scope>NUCLEOTIDE SEQUENCE [LARGE SCALE GENOMIC DNA]</scope>
    <source>
        <strain evidence="2">CRL 75-36-700-3 / race SCCL</strain>
    </source>
</reference>
<dbReference type="InParanoid" id="E3KNN1"/>
<dbReference type="OrthoDB" id="2142040at2759"/>
<organism evidence="1 2">
    <name type="scientific">Puccinia graminis f. sp. tritici (strain CRL 75-36-700-3 / race SCCL)</name>
    <name type="common">Black stem rust fungus</name>
    <dbReference type="NCBI Taxonomy" id="418459"/>
    <lineage>
        <taxon>Eukaryota</taxon>
        <taxon>Fungi</taxon>
        <taxon>Dikarya</taxon>
        <taxon>Basidiomycota</taxon>
        <taxon>Pucciniomycotina</taxon>
        <taxon>Pucciniomycetes</taxon>
        <taxon>Pucciniales</taxon>
        <taxon>Pucciniaceae</taxon>
        <taxon>Puccinia</taxon>
    </lineage>
</organism>
<dbReference type="VEuPathDB" id="FungiDB:PGTG_11662"/>
<gene>
    <name evidence="1" type="ORF">PGTG_11662</name>
</gene>
<dbReference type="PANTHER" id="PTHR34706">
    <property type="entry name" value="SLR1338 PROTEIN"/>
    <property type="match status" value="1"/>
</dbReference>
<dbReference type="GeneID" id="10544488"/>
<keyword evidence="2" id="KW-1185">Reference proteome</keyword>
<reference key="1">
    <citation type="submission" date="2007-01" db="EMBL/GenBank/DDBJ databases">
        <title>The Genome Sequence of Puccinia graminis f. sp. tritici Strain CRL 75-36-700-3.</title>
        <authorList>
            <consortium name="The Broad Institute Genome Sequencing Platform"/>
            <person name="Birren B."/>
            <person name="Lander E."/>
            <person name="Galagan J."/>
            <person name="Nusbaum C."/>
            <person name="Devon K."/>
            <person name="Cuomo C."/>
            <person name="Jaffe D."/>
            <person name="Butler J."/>
            <person name="Alvarez P."/>
            <person name="Gnerre S."/>
            <person name="Grabherr M."/>
            <person name="Mauceli E."/>
            <person name="Brockman W."/>
            <person name="Young S."/>
            <person name="LaButti K."/>
            <person name="Sykes S."/>
            <person name="DeCaprio D."/>
            <person name="Crawford M."/>
            <person name="Koehrsen M."/>
            <person name="Engels R."/>
            <person name="Montgomery P."/>
            <person name="Pearson M."/>
            <person name="Howarth C."/>
            <person name="Larson L."/>
            <person name="White J."/>
            <person name="Zeng Q."/>
            <person name="Kodira C."/>
            <person name="Yandava C."/>
            <person name="Alvarado L."/>
            <person name="O'Leary S."/>
            <person name="Szabo L."/>
            <person name="Dean R."/>
            <person name="Schein J."/>
        </authorList>
    </citation>
    <scope>NUCLEOTIDE SEQUENCE</scope>
    <source>
        <strain>CRL 75-36-700-3</strain>
    </source>
</reference>
<protein>
    <recommendedName>
        <fullName evidence="3">VWFA domain-containing protein</fullName>
    </recommendedName>
</protein>
<dbReference type="InterPro" id="IPR036465">
    <property type="entry name" value="vWFA_dom_sf"/>
</dbReference>